<name>A0A8S0VEX8_OLEEU</name>
<dbReference type="EMBL" id="CACTIH010009303">
    <property type="protein sequence ID" value="CAA3029340.1"/>
    <property type="molecule type" value="Genomic_DNA"/>
</dbReference>
<organism evidence="1 2">
    <name type="scientific">Olea europaea subsp. europaea</name>
    <dbReference type="NCBI Taxonomy" id="158383"/>
    <lineage>
        <taxon>Eukaryota</taxon>
        <taxon>Viridiplantae</taxon>
        <taxon>Streptophyta</taxon>
        <taxon>Embryophyta</taxon>
        <taxon>Tracheophyta</taxon>
        <taxon>Spermatophyta</taxon>
        <taxon>Magnoliopsida</taxon>
        <taxon>eudicotyledons</taxon>
        <taxon>Gunneridae</taxon>
        <taxon>Pentapetalae</taxon>
        <taxon>asterids</taxon>
        <taxon>lamiids</taxon>
        <taxon>Lamiales</taxon>
        <taxon>Oleaceae</taxon>
        <taxon>Oleeae</taxon>
        <taxon>Olea</taxon>
    </lineage>
</organism>
<protein>
    <submittedName>
        <fullName evidence="1">Uncharacterized protein</fullName>
    </submittedName>
</protein>
<evidence type="ECO:0000313" key="2">
    <source>
        <dbReference type="Proteomes" id="UP000594638"/>
    </source>
</evidence>
<reference evidence="1 2" key="1">
    <citation type="submission" date="2019-12" db="EMBL/GenBank/DDBJ databases">
        <authorList>
            <person name="Alioto T."/>
            <person name="Alioto T."/>
            <person name="Gomez Garrido J."/>
        </authorList>
    </citation>
    <scope>NUCLEOTIDE SEQUENCE [LARGE SCALE GENOMIC DNA]</scope>
</reference>
<keyword evidence="2" id="KW-1185">Reference proteome</keyword>
<proteinExistence type="predicted"/>
<gene>
    <name evidence="1" type="ORF">OLEA9_A052197</name>
</gene>
<dbReference type="Proteomes" id="UP000594638">
    <property type="component" value="Unassembled WGS sequence"/>
</dbReference>
<dbReference type="Gramene" id="OE9A052197T1">
    <property type="protein sequence ID" value="OE9A052197C1"/>
    <property type="gene ID" value="OE9A052197"/>
</dbReference>
<accession>A0A8S0VEX8</accession>
<evidence type="ECO:0000313" key="1">
    <source>
        <dbReference type="EMBL" id="CAA3029340.1"/>
    </source>
</evidence>
<comment type="caution">
    <text evidence="1">The sequence shown here is derived from an EMBL/GenBank/DDBJ whole genome shotgun (WGS) entry which is preliminary data.</text>
</comment>
<dbReference type="AlphaFoldDB" id="A0A8S0VEX8"/>
<sequence>MMVVDIFYTSSNLLSFKLVHSYRRAYMDEMRSPPTMIKQGAGTAYENSGLVTDFHGRKAATDSLYSSVFVCREKQSFHFAF</sequence>